<dbReference type="Pfam" id="PF17770">
    <property type="entry name" value="RNase_J_C"/>
    <property type="match status" value="1"/>
</dbReference>
<evidence type="ECO:0000259" key="5">
    <source>
        <dbReference type="SMART" id="SM00849"/>
    </source>
</evidence>
<protein>
    <recommendedName>
        <fullName evidence="5">Metallo-beta-lactamase domain-containing protein</fullName>
    </recommendedName>
</protein>
<dbReference type="EMBL" id="ABIK02000008">
    <property type="protein sequence ID" value="EDS75005.1"/>
    <property type="molecule type" value="Genomic_DNA"/>
</dbReference>
<accession>B1C263</accession>
<dbReference type="CDD" id="cd07714">
    <property type="entry name" value="RNaseJ_MBL-fold"/>
    <property type="match status" value="1"/>
</dbReference>
<gene>
    <name evidence="6" type="ORF">CLOSPI_01320</name>
</gene>
<dbReference type="InterPro" id="IPR042173">
    <property type="entry name" value="RNase_J_2"/>
</dbReference>
<keyword evidence="3" id="KW-0269">Exonuclease</keyword>
<name>B1C263_9FIRM</name>
<evidence type="ECO:0000256" key="4">
    <source>
        <dbReference type="ARBA" id="ARBA00022884"/>
    </source>
</evidence>
<dbReference type="eggNOG" id="COG0595">
    <property type="taxonomic scope" value="Bacteria"/>
</dbReference>
<dbReference type="PANTHER" id="PTHR43694">
    <property type="entry name" value="RIBONUCLEASE J"/>
    <property type="match status" value="1"/>
</dbReference>
<evidence type="ECO:0000313" key="6">
    <source>
        <dbReference type="EMBL" id="EDS75005.1"/>
    </source>
</evidence>
<keyword evidence="2" id="KW-0540">Nuclease</keyword>
<dbReference type="SUPFAM" id="SSF56281">
    <property type="entry name" value="Metallo-hydrolase/oxidoreductase"/>
    <property type="match status" value="1"/>
</dbReference>
<evidence type="ECO:0000313" key="7">
    <source>
        <dbReference type="Proteomes" id="UP000004910"/>
    </source>
</evidence>
<keyword evidence="3" id="KW-0378">Hydrolase</keyword>
<dbReference type="Gene3D" id="3.60.15.10">
    <property type="entry name" value="Ribonuclease Z/Hydroxyacylglutathione hydrolase-like"/>
    <property type="match status" value="1"/>
</dbReference>
<proteinExistence type="predicted"/>
<dbReference type="Pfam" id="PF00753">
    <property type="entry name" value="Lactamase_B"/>
    <property type="match status" value="1"/>
</dbReference>
<keyword evidence="1" id="KW-0963">Cytoplasm</keyword>
<sequence length="568" mass="64017">MEEKMRKDIVKILPLGGQAEMGKSMYCIEIKDKIFILDAGFRFPEINKLGIDIIIPSFDYLKENASRVVAIIITHGHDDVMGALPYLLEAVNAPIYAPALTADLIDQMLKRHKKHNNFKINYQLNRVKRNDSIEIEGVPVEFFPVTHSIPGSVGVALWTRDGYIVYCGEFIIDFGAPEGFRCDIQKMMEIGKKGVLALLCESSYSKNSGYTSPKHKLTDKIDNIFEDSEGRIIISSYAQNIFRTKEIVELTKKYNRKIVFYGRDKYDSTNSIVRIGQRLKKAVINIPKEIIAFSTDIGKKGIDDDLVVLLSGTPQRIYHDINDIIDGGDEYLKLNENDTFIVASPVVPGTEKIANRAINELYKTDSNIHVLKNKELTSMHASQEDVKVIIQIFNPTYFIPIKGEYQHFISNMEVAMSMQVLQENIPIIDNGEILTFKNGVLEDYRDTIEVEDVMIDGIGVGDVGDKVIDDRIQLSNDGVVVIGVTIDSKKREIIANTDVQSRGFVYLKDSEHIIKGVIDIAEKCVAQMKGDYTLEAIEVRQEIKDKASKYIAKETGKRPVILPIIIEV</sequence>
<dbReference type="Gene3D" id="3.40.50.10710">
    <property type="entry name" value="Metallo-hydrolase/oxidoreductase"/>
    <property type="match status" value="1"/>
</dbReference>
<dbReference type="GO" id="GO:0004527">
    <property type="term" value="F:exonuclease activity"/>
    <property type="evidence" value="ECO:0007669"/>
    <property type="project" value="UniProtKB-KW"/>
</dbReference>
<dbReference type="Proteomes" id="UP000004910">
    <property type="component" value="Unassembled WGS sequence"/>
</dbReference>
<comment type="caution">
    <text evidence="6">The sequence shown here is derived from an EMBL/GenBank/DDBJ whole genome shotgun (WGS) entry which is preliminary data.</text>
</comment>
<evidence type="ECO:0000256" key="1">
    <source>
        <dbReference type="ARBA" id="ARBA00022490"/>
    </source>
</evidence>
<dbReference type="InterPro" id="IPR041636">
    <property type="entry name" value="RNase_J_C"/>
</dbReference>
<evidence type="ECO:0000256" key="3">
    <source>
        <dbReference type="ARBA" id="ARBA00022839"/>
    </source>
</evidence>
<organism evidence="6 7">
    <name type="scientific">Thomasclavelia spiroformis DSM 1552</name>
    <dbReference type="NCBI Taxonomy" id="428126"/>
    <lineage>
        <taxon>Bacteria</taxon>
        <taxon>Bacillati</taxon>
        <taxon>Bacillota</taxon>
        <taxon>Erysipelotrichia</taxon>
        <taxon>Erysipelotrichales</taxon>
        <taxon>Coprobacillaceae</taxon>
        <taxon>Thomasclavelia</taxon>
    </lineage>
</organism>
<reference evidence="6" key="2">
    <citation type="submission" date="2014-06" db="EMBL/GenBank/DDBJ databases">
        <title>Draft genome sequence of Clostridium spiroforme (DSM 1552).</title>
        <authorList>
            <person name="Sudarsanam P."/>
            <person name="Ley R."/>
            <person name="Guruge J."/>
            <person name="Turnbaugh P.J."/>
            <person name="Mahowald M."/>
            <person name="Liep D."/>
            <person name="Gordon J."/>
        </authorList>
    </citation>
    <scope>NUCLEOTIDE SEQUENCE</scope>
    <source>
        <strain evidence="6">DSM 1552</strain>
    </source>
</reference>
<feature type="domain" description="Metallo-beta-lactamase" evidence="5">
    <location>
        <begin position="22"/>
        <end position="215"/>
    </location>
</feature>
<dbReference type="InterPro" id="IPR055132">
    <property type="entry name" value="RNase_J_b_CASP"/>
</dbReference>
<dbReference type="STRING" id="428126.CLOSPI_01320"/>
<dbReference type="InterPro" id="IPR004613">
    <property type="entry name" value="RNase_J"/>
</dbReference>
<dbReference type="AlphaFoldDB" id="B1C263"/>
<dbReference type="GO" id="GO:0046872">
    <property type="term" value="F:metal ion binding"/>
    <property type="evidence" value="ECO:0007669"/>
    <property type="project" value="InterPro"/>
</dbReference>
<keyword evidence="7" id="KW-1185">Reference proteome</keyword>
<dbReference type="InterPro" id="IPR036866">
    <property type="entry name" value="RibonucZ/Hydroxyglut_hydro"/>
</dbReference>
<dbReference type="InterPro" id="IPR001279">
    <property type="entry name" value="Metallo-B-lactamas"/>
</dbReference>
<evidence type="ECO:0000256" key="2">
    <source>
        <dbReference type="ARBA" id="ARBA00022722"/>
    </source>
</evidence>
<dbReference type="GO" id="GO:0003723">
    <property type="term" value="F:RNA binding"/>
    <property type="evidence" value="ECO:0007669"/>
    <property type="project" value="UniProtKB-KW"/>
</dbReference>
<reference evidence="6" key="1">
    <citation type="submission" date="2008-02" db="EMBL/GenBank/DDBJ databases">
        <authorList>
            <person name="Fulton L."/>
            <person name="Clifton S."/>
            <person name="Fulton B."/>
            <person name="Xu J."/>
            <person name="Minx P."/>
            <person name="Pepin K.H."/>
            <person name="Johnson M."/>
            <person name="Thiruvilangam P."/>
            <person name="Bhonagiri V."/>
            <person name="Nash W.E."/>
            <person name="Mardis E.R."/>
            <person name="Wilson R.K."/>
        </authorList>
    </citation>
    <scope>NUCLEOTIDE SEQUENCE [LARGE SCALE GENOMIC DNA]</scope>
    <source>
        <strain evidence="6">DSM 1552</strain>
    </source>
</reference>
<dbReference type="NCBIfam" id="TIGR00649">
    <property type="entry name" value="MG423"/>
    <property type="match status" value="1"/>
</dbReference>
<keyword evidence="4" id="KW-0694">RNA-binding</keyword>
<dbReference type="SMART" id="SM00849">
    <property type="entry name" value="Lactamase_B"/>
    <property type="match status" value="1"/>
</dbReference>
<dbReference type="PANTHER" id="PTHR43694:SF1">
    <property type="entry name" value="RIBONUCLEASE J"/>
    <property type="match status" value="1"/>
</dbReference>
<dbReference type="Gene3D" id="3.10.20.580">
    <property type="match status" value="1"/>
</dbReference>
<dbReference type="Pfam" id="PF22505">
    <property type="entry name" value="RNase_J_b_CASP"/>
    <property type="match status" value="1"/>
</dbReference>
<dbReference type="HOGENOM" id="CLU_008727_3_2_9"/>